<dbReference type="Proteomes" id="UP000197468">
    <property type="component" value="Unassembled WGS sequence"/>
</dbReference>
<evidence type="ECO:0000259" key="2">
    <source>
        <dbReference type="Pfam" id="PF02350"/>
    </source>
</evidence>
<dbReference type="EMBL" id="NIOF01000001">
    <property type="protein sequence ID" value="OWQ93580.1"/>
    <property type="molecule type" value="Genomic_DNA"/>
</dbReference>
<dbReference type="InterPro" id="IPR029767">
    <property type="entry name" value="WecB-like"/>
</dbReference>
<dbReference type="OrthoDB" id="9803238at2"/>
<organism evidence="3 4">
    <name type="scientific">Roseateles aquatilis</name>
    <dbReference type="NCBI Taxonomy" id="431061"/>
    <lineage>
        <taxon>Bacteria</taxon>
        <taxon>Pseudomonadati</taxon>
        <taxon>Pseudomonadota</taxon>
        <taxon>Betaproteobacteria</taxon>
        <taxon>Burkholderiales</taxon>
        <taxon>Sphaerotilaceae</taxon>
        <taxon>Roseateles</taxon>
    </lineage>
</organism>
<keyword evidence="1" id="KW-0413">Isomerase</keyword>
<dbReference type="InterPro" id="IPR003331">
    <property type="entry name" value="UDP_GlcNAc_Epimerase_2_dom"/>
</dbReference>
<sequence>MPAPLLHLIAGARPNFMKLAPLVRALRADGRLAWKLIHTGQHHDQAMSGVFFDELGLPPPDVSLDCHGGSHAQLTARIMQAYEPCVIADRPAACVVVGDVDSTLACALTARKLGVRVAHVEAGLRSGDMTMPEEINRRATDAIADWLFTTEPSAAAHLRREGHPDTRIHDVGHVMVDNLLYQHRRLNEAPAGAAGLARSVLDEAGLGALADRRYGVVTLHRPSNVDDPLQLSALMAALGRLSERLPLLFPVHPRTRARMQALSLPVAPGVHLLPPLPYQPFLALWSRAALVLTDSGGLQEETTALGVPCLTVRDNTERPVTVDAGTNELAGTDPATVLQHAQRRLDVLDGAIATPAPARRPALWDGHAAERITRILSRDLL</sequence>
<reference evidence="3 4" key="1">
    <citation type="journal article" date="2008" name="Int. J. Syst. Evol. Microbiol.">
        <title>Description of Roseateles aquatilis sp. nov. and Roseateles terrae sp. nov., in the class Betaproteobacteria, and emended description of the genus Roseateles.</title>
        <authorList>
            <person name="Gomila M."/>
            <person name="Bowien B."/>
            <person name="Falsen E."/>
            <person name="Moore E.R."/>
            <person name="Lalucat J."/>
        </authorList>
    </citation>
    <scope>NUCLEOTIDE SEQUENCE [LARGE SCALE GENOMIC DNA]</scope>
    <source>
        <strain evidence="3 4">CCUG 48205</strain>
    </source>
</reference>
<comment type="similarity">
    <text evidence="1">Belongs to the UDP-N-acetylglucosamine 2-epimerase family.</text>
</comment>
<evidence type="ECO:0000313" key="4">
    <source>
        <dbReference type="Proteomes" id="UP000197468"/>
    </source>
</evidence>
<dbReference type="NCBIfam" id="TIGR00236">
    <property type="entry name" value="wecB"/>
    <property type="match status" value="1"/>
</dbReference>
<proteinExistence type="inferred from homology"/>
<keyword evidence="4" id="KW-1185">Reference proteome</keyword>
<dbReference type="GO" id="GO:0016853">
    <property type="term" value="F:isomerase activity"/>
    <property type="evidence" value="ECO:0007669"/>
    <property type="project" value="UniProtKB-KW"/>
</dbReference>
<dbReference type="RefSeq" id="WP_088382726.1">
    <property type="nucleotide sequence ID" value="NZ_NIOF01000001.1"/>
</dbReference>
<dbReference type="Pfam" id="PF02350">
    <property type="entry name" value="Epimerase_2"/>
    <property type="match status" value="1"/>
</dbReference>
<gene>
    <name evidence="3" type="ORF">CDN99_03720</name>
</gene>
<dbReference type="AlphaFoldDB" id="A0A246JM05"/>
<accession>A0A246JM05</accession>
<dbReference type="CDD" id="cd03786">
    <property type="entry name" value="GTB_UDP-GlcNAc_2-Epimerase"/>
    <property type="match status" value="1"/>
</dbReference>
<protein>
    <submittedName>
        <fullName evidence="3">UDP-N-acetylglucosamine 2-epimerase (Non-hydrolyzing)</fullName>
    </submittedName>
</protein>
<feature type="domain" description="UDP-N-acetylglucosamine 2-epimerase" evidence="2">
    <location>
        <begin position="24"/>
        <end position="376"/>
    </location>
</feature>
<comment type="caution">
    <text evidence="3">The sequence shown here is derived from an EMBL/GenBank/DDBJ whole genome shotgun (WGS) entry which is preliminary data.</text>
</comment>
<dbReference type="SUPFAM" id="SSF53756">
    <property type="entry name" value="UDP-Glycosyltransferase/glycogen phosphorylase"/>
    <property type="match status" value="1"/>
</dbReference>
<evidence type="ECO:0000313" key="3">
    <source>
        <dbReference type="EMBL" id="OWQ93580.1"/>
    </source>
</evidence>
<name>A0A246JM05_9BURK</name>
<evidence type="ECO:0000256" key="1">
    <source>
        <dbReference type="RuleBase" id="RU003513"/>
    </source>
</evidence>
<dbReference type="PANTHER" id="PTHR43174">
    <property type="entry name" value="UDP-N-ACETYLGLUCOSAMINE 2-EPIMERASE"/>
    <property type="match status" value="1"/>
</dbReference>
<dbReference type="PANTHER" id="PTHR43174:SF1">
    <property type="entry name" value="UDP-N-ACETYLGLUCOSAMINE 2-EPIMERASE"/>
    <property type="match status" value="1"/>
</dbReference>
<dbReference type="Gene3D" id="3.40.50.2000">
    <property type="entry name" value="Glycogen Phosphorylase B"/>
    <property type="match status" value="2"/>
</dbReference>